<organism evidence="1 2">
    <name type="scientific">Nocardiopsis tropica</name>
    <dbReference type="NCBI Taxonomy" id="109330"/>
    <lineage>
        <taxon>Bacteria</taxon>
        <taxon>Bacillati</taxon>
        <taxon>Actinomycetota</taxon>
        <taxon>Actinomycetes</taxon>
        <taxon>Streptosporangiales</taxon>
        <taxon>Nocardiopsidaceae</taxon>
        <taxon>Nocardiopsis</taxon>
    </lineage>
</organism>
<sequence length="88" mass="9965">MTVSEQPNGEAERWVFRQNYRDPVISPWLRAGSGAKSARHRDPQARRPLVESHLQMIDQHIADLGIDREALLECLAQATREDPQPPPG</sequence>
<dbReference type="Proteomes" id="UP001432401">
    <property type="component" value="Unassembled WGS sequence"/>
</dbReference>
<evidence type="ECO:0000313" key="1">
    <source>
        <dbReference type="EMBL" id="MES0837423.1"/>
    </source>
</evidence>
<name>A0ABV2A238_9ACTN</name>
<proteinExistence type="predicted"/>
<evidence type="ECO:0000313" key="2">
    <source>
        <dbReference type="Proteomes" id="UP001432401"/>
    </source>
</evidence>
<protein>
    <submittedName>
        <fullName evidence="1">Uncharacterized protein</fullName>
    </submittedName>
</protein>
<dbReference type="EMBL" id="JBEQNB010000017">
    <property type="protein sequence ID" value="MES0837423.1"/>
    <property type="molecule type" value="Genomic_DNA"/>
</dbReference>
<dbReference type="RefSeq" id="WP_352986289.1">
    <property type="nucleotide sequence ID" value="NZ_JBEQNA010000016.1"/>
</dbReference>
<gene>
    <name evidence="1" type="ORF">ABUK86_26835</name>
</gene>
<keyword evidence="2" id="KW-1185">Reference proteome</keyword>
<reference evidence="1 2" key="1">
    <citation type="submission" date="2024-06" db="EMBL/GenBank/DDBJ databases">
        <authorList>
            <person name="Bataeva Y.V."/>
            <person name="Grigorian L.N."/>
            <person name="Solomentsev V.I."/>
        </authorList>
    </citation>
    <scope>NUCLEOTIDE SEQUENCE [LARGE SCALE GENOMIC DNA]</scope>
    <source>
        <strain evidence="2">SCPM-O-B-12605 (RCAM04882)</strain>
    </source>
</reference>
<accession>A0ABV2A238</accession>
<comment type="caution">
    <text evidence="1">The sequence shown here is derived from an EMBL/GenBank/DDBJ whole genome shotgun (WGS) entry which is preliminary data.</text>
</comment>